<keyword evidence="6 9" id="KW-0472">Membrane</keyword>
<keyword evidence="5 7" id="KW-0175">Coiled coil</keyword>
<sequence>ESNISLDGVADAGGLVIISGGGGIGIAGGLASGPGGSPDPQRTRAAIEHLSQKILKTTEQIKVEQAVRDENVAEYLKLANNADRQQVGRIKNVFEKKNQKSAAAIAQLQRKLEGYRRRLRDVELNGAGPGGAGLGGAGLGGRPAKGVLGGVTQGLRGVSTSVRAGISGFSEGVVDSVRGGLSGLSQVTHSAAGAVVSKPREFATLIRSKFGSADNLNALEEGGGGADDSAVSGDAHHSSPRLFGSDDEDSSSSTSDSGGGGNSTSGPGGPGSPRPAQLQLGSAGLEAILEELREIRDAQCRLEEALGELKSQRQHDYALINQALHEEHFKFERLEEQLNDLTELHQNEMMNLRQELVSMEEKVAYQAYERARDTQEVLESCQTRVSKLELQHQQQQVVQLEGLESADARALLGKLINVLLAVVAVVLVCVSAATSCLAPLLRTRGGVLSTLMALAAAALTCRHWDAIASIVDGMHGQG</sequence>
<name>S4RLN4_PETMA</name>
<dbReference type="Ensembl" id="ENSPMAT00000006149.1">
    <property type="protein sequence ID" value="ENSPMAP00000006120.1"/>
    <property type="gene ID" value="ENSPMAG00000005552.1"/>
</dbReference>
<comment type="subcellular location">
    <subcellularLocation>
        <location evidence="1">Membrane</location>
    </subcellularLocation>
</comment>
<dbReference type="GO" id="GO:0012505">
    <property type="term" value="C:endomembrane system"/>
    <property type="evidence" value="ECO:0007669"/>
    <property type="project" value="TreeGrafter"/>
</dbReference>
<protein>
    <submittedName>
        <fullName evidence="10">Transmembrane and coiled-coil domain family 2</fullName>
    </submittedName>
</protein>
<proteinExistence type="inferred from homology"/>
<keyword evidence="3 9" id="KW-0812">Transmembrane</keyword>
<reference evidence="10" key="2">
    <citation type="submission" date="2025-09" db="UniProtKB">
        <authorList>
            <consortium name="Ensembl"/>
        </authorList>
    </citation>
    <scope>IDENTIFICATION</scope>
</reference>
<dbReference type="PANTHER" id="PTHR17613:SF14">
    <property type="entry name" value="DEMENTIN, ISOFORM H"/>
    <property type="match status" value="1"/>
</dbReference>
<dbReference type="InterPro" id="IPR019394">
    <property type="entry name" value="TEX28/TMCC"/>
</dbReference>
<evidence type="ECO:0000256" key="5">
    <source>
        <dbReference type="ARBA" id="ARBA00023054"/>
    </source>
</evidence>
<evidence type="ECO:0000256" key="2">
    <source>
        <dbReference type="ARBA" id="ARBA00008108"/>
    </source>
</evidence>
<evidence type="ECO:0000256" key="1">
    <source>
        <dbReference type="ARBA" id="ARBA00004370"/>
    </source>
</evidence>
<evidence type="ECO:0000313" key="10">
    <source>
        <dbReference type="Ensembl" id="ENSPMAP00000006120.1"/>
    </source>
</evidence>
<evidence type="ECO:0000256" key="9">
    <source>
        <dbReference type="SAM" id="Phobius"/>
    </source>
</evidence>
<organism evidence="10">
    <name type="scientific">Petromyzon marinus</name>
    <name type="common">Sea lamprey</name>
    <dbReference type="NCBI Taxonomy" id="7757"/>
    <lineage>
        <taxon>Eukaryota</taxon>
        <taxon>Metazoa</taxon>
        <taxon>Chordata</taxon>
        <taxon>Craniata</taxon>
        <taxon>Vertebrata</taxon>
        <taxon>Cyclostomata</taxon>
        <taxon>Hyperoartia</taxon>
        <taxon>Petromyzontiformes</taxon>
        <taxon>Petromyzontidae</taxon>
        <taxon>Petromyzon</taxon>
    </lineage>
</organism>
<evidence type="ECO:0000256" key="7">
    <source>
        <dbReference type="SAM" id="Coils"/>
    </source>
</evidence>
<dbReference type="AlphaFoldDB" id="S4RLN4"/>
<feature type="coiled-coil region" evidence="7">
    <location>
        <begin position="91"/>
        <end position="125"/>
    </location>
</feature>
<keyword evidence="4 9" id="KW-1133">Transmembrane helix</keyword>
<dbReference type="OMA" id="WEAISEY"/>
<feature type="transmembrane region" description="Helical" evidence="9">
    <location>
        <begin position="418"/>
        <end position="441"/>
    </location>
</feature>
<reference evidence="10" key="1">
    <citation type="submission" date="2025-08" db="UniProtKB">
        <authorList>
            <consortium name="Ensembl"/>
        </authorList>
    </citation>
    <scope>IDENTIFICATION</scope>
</reference>
<evidence type="ECO:0000256" key="6">
    <source>
        <dbReference type="ARBA" id="ARBA00023136"/>
    </source>
</evidence>
<accession>S4RLN4</accession>
<evidence type="ECO:0000256" key="4">
    <source>
        <dbReference type="ARBA" id="ARBA00022989"/>
    </source>
</evidence>
<feature type="coiled-coil region" evidence="7">
    <location>
        <begin position="288"/>
        <end position="391"/>
    </location>
</feature>
<evidence type="ECO:0000256" key="3">
    <source>
        <dbReference type="ARBA" id="ARBA00022692"/>
    </source>
</evidence>
<dbReference type="GeneTree" id="ENSGT00940000158314"/>
<dbReference type="HOGENOM" id="CLU_019951_0_0_1"/>
<comment type="similarity">
    <text evidence="2">Belongs to the TEX28 family.</text>
</comment>
<dbReference type="GO" id="GO:0016020">
    <property type="term" value="C:membrane"/>
    <property type="evidence" value="ECO:0007669"/>
    <property type="project" value="UniProtKB-SubCell"/>
</dbReference>
<evidence type="ECO:0000256" key="8">
    <source>
        <dbReference type="SAM" id="MobiDB-lite"/>
    </source>
</evidence>
<feature type="compositionally biased region" description="Gly residues" evidence="8">
    <location>
        <begin position="257"/>
        <end position="271"/>
    </location>
</feature>
<feature type="region of interest" description="Disordered" evidence="8">
    <location>
        <begin position="219"/>
        <end position="278"/>
    </location>
</feature>
<dbReference type="Pfam" id="PF10267">
    <property type="entry name" value="Tmemb_cc2"/>
    <property type="match status" value="1"/>
</dbReference>
<dbReference type="PANTHER" id="PTHR17613">
    <property type="entry name" value="CEREBRAL PROTEIN-11-RELATED"/>
    <property type="match status" value="1"/>
</dbReference>